<dbReference type="Pfam" id="PF00873">
    <property type="entry name" value="ACR_tran"/>
    <property type="match status" value="1"/>
</dbReference>
<feature type="transmembrane region" description="Helical" evidence="9">
    <location>
        <begin position="1007"/>
        <end position="1026"/>
    </location>
</feature>
<dbReference type="FunFam" id="1.20.1640.10:FF:000002">
    <property type="entry name" value="Efflux pump membrane transporter"/>
    <property type="match status" value="1"/>
</dbReference>
<comment type="caution">
    <text evidence="10">The sequence shown here is derived from an EMBL/GenBank/DDBJ whole genome shotgun (WGS) entry which is preliminary data.</text>
</comment>
<protein>
    <recommendedName>
        <fullName evidence="9">Efflux pump membrane transporter</fullName>
    </recommendedName>
</protein>
<dbReference type="SUPFAM" id="SSF82714">
    <property type="entry name" value="Multidrug efflux transporter AcrB TolC docking domain, DN and DC subdomains"/>
    <property type="match status" value="2"/>
</dbReference>
<dbReference type="Proteomes" id="UP000275331">
    <property type="component" value="Unassembled WGS sequence"/>
</dbReference>
<dbReference type="GO" id="GO:0015562">
    <property type="term" value="F:efflux transmembrane transporter activity"/>
    <property type="evidence" value="ECO:0007669"/>
    <property type="project" value="InterPro"/>
</dbReference>
<feature type="transmembrane region" description="Helical" evidence="9">
    <location>
        <begin position="873"/>
        <end position="890"/>
    </location>
</feature>
<dbReference type="AlphaFoldDB" id="A0A3R9F2U1"/>
<dbReference type="FunFam" id="3.30.70.1430:FF:000001">
    <property type="entry name" value="Efflux pump membrane transporter"/>
    <property type="match status" value="1"/>
</dbReference>
<dbReference type="Gene3D" id="3.30.70.1440">
    <property type="entry name" value="Multidrug efflux transporter AcrB pore domain"/>
    <property type="match status" value="1"/>
</dbReference>
<evidence type="ECO:0000256" key="3">
    <source>
        <dbReference type="ARBA" id="ARBA00022448"/>
    </source>
</evidence>
<dbReference type="Gene3D" id="3.30.2090.10">
    <property type="entry name" value="Multidrug efflux transporter AcrB TolC docking domain, DN and DC subdomains"/>
    <property type="match status" value="2"/>
</dbReference>
<dbReference type="SUPFAM" id="SSF82866">
    <property type="entry name" value="Multidrug efflux transporter AcrB transmembrane domain"/>
    <property type="match status" value="2"/>
</dbReference>
<feature type="transmembrane region" description="Helical" evidence="9">
    <location>
        <begin position="969"/>
        <end position="987"/>
    </location>
</feature>
<dbReference type="NCBIfam" id="TIGR00915">
    <property type="entry name" value="2A0602"/>
    <property type="match status" value="1"/>
</dbReference>
<dbReference type="PRINTS" id="PR00702">
    <property type="entry name" value="ACRIFLAVINRP"/>
</dbReference>
<dbReference type="FunFam" id="3.30.70.1430:FF:000002">
    <property type="entry name" value="Efflux pump membrane transporter"/>
    <property type="match status" value="1"/>
</dbReference>
<proteinExistence type="inferred from homology"/>
<dbReference type="Gene3D" id="3.30.70.1320">
    <property type="entry name" value="Multidrug efflux transporter AcrB pore domain like"/>
    <property type="match status" value="1"/>
</dbReference>
<keyword evidence="4" id="KW-1003">Cell membrane</keyword>
<dbReference type="FunFam" id="3.30.2090.10:FF:000002">
    <property type="entry name" value="Efflux pump membrane transporter"/>
    <property type="match status" value="1"/>
</dbReference>
<evidence type="ECO:0000256" key="7">
    <source>
        <dbReference type="ARBA" id="ARBA00022989"/>
    </source>
</evidence>
<keyword evidence="7 9" id="KW-1133">Transmembrane helix</keyword>
<dbReference type="InterPro" id="IPR027463">
    <property type="entry name" value="AcrB_DN_DC_subdom"/>
</dbReference>
<gene>
    <name evidence="10" type="primary">acrD</name>
    <name evidence="10" type="ORF">EGT71_15680</name>
</gene>
<evidence type="ECO:0000256" key="8">
    <source>
        <dbReference type="ARBA" id="ARBA00023136"/>
    </source>
</evidence>
<feature type="transmembrane region" description="Helical" evidence="9">
    <location>
        <begin position="538"/>
        <end position="558"/>
    </location>
</feature>
<evidence type="ECO:0000256" key="2">
    <source>
        <dbReference type="ARBA" id="ARBA00010942"/>
    </source>
</evidence>
<feature type="transmembrane region" description="Helical" evidence="9">
    <location>
        <begin position="470"/>
        <end position="493"/>
    </location>
</feature>
<evidence type="ECO:0000256" key="4">
    <source>
        <dbReference type="ARBA" id="ARBA00022475"/>
    </source>
</evidence>
<evidence type="ECO:0000313" key="11">
    <source>
        <dbReference type="Proteomes" id="UP000275331"/>
    </source>
</evidence>
<dbReference type="GO" id="GO:0042910">
    <property type="term" value="F:xenobiotic transmembrane transporter activity"/>
    <property type="evidence" value="ECO:0007669"/>
    <property type="project" value="TreeGrafter"/>
</dbReference>
<feature type="transmembrane region" description="Helical" evidence="9">
    <location>
        <begin position="366"/>
        <end position="387"/>
    </location>
</feature>
<dbReference type="NCBIfam" id="NF007842">
    <property type="entry name" value="PRK10555.1"/>
    <property type="match status" value="1"/>
</dbReference>
<dbReference type="OrthoDB" id="9757904at2"/>
<feature type="transmembrane region" description="Helical" evidence="9">
    <location>
        <begin position="437"/>
        <end position="458"/>
    </location>
</feature>
<evidence type="ECO:0000313" key="10">
    <source>
        <dbReference type="EMBL" id="RSE24611.1"/>
    </source>
</evidence>
<feature type="transmembrane region" description="Helical" evidence="9">
    <location>
        <begin position="923"/>
        <end position="948"/>
    </location>
</feature>
<dbReference type="InterPro" id="IPR001036">
    <property type="entry name" value="Acrflvin-R"/>
</dbReference>
<dbReference type="PANTHER" id="PTHR32063:SF32">
    <property type="entry name" value="AMINOGLYCOSIDE EFFLUX PUMP-RELATED"/>
    <property type="match status" value="1"/>
</dbReference>
<evidence type="ECO:0000256" key="5">
    <source>
        <dbReference type="ARBA" id="ARBA00022519"/>
    </source>
</evidence>
<dbReference type="GO" id="GO:0009636">
    <property type="term" value="P:response to toxic substance"/>
    <property type="evidence" value="ECO:0007669"/>
    <property type="project" value="UniProtKB-ARBA"/>
</dbReference>
<feature type="transmembrane region" description="Helical" evidence="9">
    <location>
        <begin position="897"/>
        <end position="917"/>
    </location>
</feature>
<feature type="transmembrane region" description="Helical" evidence="9">
    <location>
        <begin position="340"/>
        <end position="359"/>
    </location>
</feature>
<dbReference type="Gene3D" id="3.30.70.1430">
    <property type="entry name" value="Multidrug efflux transporter AcrB pore domain"/>
    <property type="match status" value="2"/>
</dbReference>
<dbReference type="FunFam" id="3.30.2090.10:FF:000001">
    <property type="entry name" value="Efflux pump membrane transporter"/>
    <property type="match status" value="1"/>
</dbReference>
<evidence type="ECO:0000256" key="9">
    <source>
        <dbReference type="RuleBase" id="RU364070"/>
    </source>
</evidence>
<comment type="subcellular location">
    <subcellularLocation>
        <location evidence="1 9">Cell inner membrane</location>
        <topology evidence="1 9">Multi-pass membrane protein</topology>
    </subcellularLocation>
</comment>
<dbReference type="NCBIfam" id="NF000282">
    <property type="entry name" value="RND_permease_1"/>
    <property type="match status" value="1"/>
</dbReference>
<name>A0A3R9F2U1_9ENTR</name>
<comment type="similarity">
    <text evidence="2 9">Belongs to the resistance-nodulation-cell division (RND) (TC 2.A.6) family.</text>
</comment>
<keyword evidence="8 9" id="KW-0472">Membrane</keyword>
<dbReference type="GO" id="GO:0005886">
    <property type="term" value="C:plasma membrane"/>
    <property type="evidence" value="ECO:0007669"/>
    <property type="project" value="UniProtKB-SubCell"/>
</dbReference>
<dbReference type="SUPFAM" id="SSF82693">
    <property type="entry name" value="Multidrug efflux transporter AcrB pore domain, PN1, PN2, PC1 and PC2 subdomains"/>
    <property type="match status" value="3"/>
</dbReference>
<organism evidence="10 11">
    <name type="scientific">Atlantibacter subterraneus</name>
    <dbReference type="NCBI Taxonomy" id="255519"/>
    <lineage>
        <taxon>Bacteria</taxon>
        <taxon>Pseudomonadati</taxon>
        <taxon>Pseudomonadota</taxon>
        <taxon>Gammaproteobacteria</taxon>
        <taxon>Enterobacterales</taxon>
        <taxon>Enterobacteriaceae</taxon>
        <taxon>Atlantibacter</taxon>
    </lineage>
</organism>
<keyword evidence="3 9" id="KW-0813">Transport</keyword>
<dbReference type="InterPro" id="IPR004764">
    <property type="entry name" value="MdtF-like"/>
</dbReference>
<dbReference type="EMBL" id="RHXB01000010">
    <property type="protein sequence ID" value="RSE24611.1"/>
    <property type="molecule type" value="Genomic_DNA"/>
</dbReference>
<evidence type="ECO:0000256" key="6">
    <source>
        <dbReference type="ARBA" id="ARBA00022692"/>
    </source>
</evidence>
<accession>A0A3R9F2U1</accession>
<dbReference type="FunFam" id="1.20.1640.10:FF:000001">
    <property type="entry name" value="Efflux pump membrane transporter"/>
    <property type="match status" value="1"/>
</dbReference>
<keyword evidence="6 9" id="KW-0812">Transmembrane</keyword>
<dbReference type="Gene3D" id="1.20.1640.10">
    <property type="entry name" value="Multidrug efflux transporter AcrB transmembrane domain"/>
    <property type="match status" value="2"/>
</dbReference>
<sequence>MANFFIDRPIFAWVLAIILCLTGTLAIFSLPVEQYPDLAPPNVRITANYPGASAQTLENTVTQVIEQTMTGLDNLMYMSSQSSGTGQASITLSFAAGTDPDEAVQQVQNQLQSAMRKLPQAVQNQGVTVRKTGDTNILTIAFVSTDGSMDKQDIADYVASNIQDPLSRVDGVGDIDAYGSPYSMRIWLEPGKLISYQLTTQDVVDAIESQNSQIAVGQLGGTPSVDNQALNATINAQSLLETPEQFRDITLRVNQDGSEVKLGDVAVVEMGAEKYDYLSRFNGKAASGLGIKLASGANEMATAELALKKLDELAQYFPHGLEYKVAYETTSFVKASIVDVVKTLLEAIALVFLVMYLFLQNFRATLIPTIAVPVVLMGTFAVLYAFGYSINTLTMFAMVLAIGLLVDDAIVVVENVERIMSEEGLSPREATRKSMGQIQGALVGIAMVLSAVFIPMAFFGGTTGAIYRQFSITIVSAMVLSVLVAMILTPALCATMLKPLQKGEHHGQRGFFGWFNRMFSRNAARYERGVGKILHRSVRWMLIYALLLGGMVIIFLRLPTSFLPLEDRGMFITSVQLPSGATQQQTLKVVQQVEHYFFTKEKDNVMSVFATVGSGPGGNGQNVARMFVRLKDWDDRDVKTGSSFAIIERATKAFQGIKEARVFASSPPAISGMGSSAGFDMELQDHSGAGHDALMKARDQLLALAGDNHQLTRVRHNGLDDSPQLQIDIDQRKAQALGVSIDDINNTLQTAWGSSYVNDFMDRGRVKKVYVQAAAKYRMLPEDINQWYVRNKDGGMVPFSAFATSRWETGSPRLERYNGYSAVEIVGEAAPGVSTGTAMDIMEQLVKELPVGFGVEWTAMSYQERLSGAQAPALYAISLLVVFLCLAALYESWSVPFSVMLVVPLGVIGALLATWLRGLENDVYFQVGLLTVIGLSAKNAILIVEFANDMNARGKDLMAATLEACHQRLRPILMTSLAFIFGVLPMATSSGAGSSSQHAVGTGVMGGMISATVLAIFFVPLFFVLVRRRFPLKEREEN</sequence>
<comment type="caution">
    <text evidence="9">Lacks conserved residue(s) required for the propagation of feature annotation.</text>
</comment>
<keyword evidence="5 9" id="KW-0997">Cell inner membrane</keyword>
<dbReference type="PANTHER" id="PTHR32063">
    <property type="match status" value="1"/>
</dbReference>
<dbReference type="RefSeq" id="WP_125294153.1">
    <property type="nucleotide sequence ID" value="NZ_JAPTZM010000003.1"/>
</dbReference>
<reference evidence="10 11" key="1">
    <citation type="submission" date="2018-10" db="EMBL/GenBank/DDBJ databases">
        <title>Transmission dynamics of multidrug resistant bacteria on intensive care unit surfaces.</title>
        <authorList>
            <person name="D'Souza A.W."/>
            <person name="Potter R.F."/>
            <person name="Wallace M."/>
            <person name="Shupe A."/>
            <person name="Patel S."/>
            <person name="Sun S."/>
            <person name="Gul D."/>
            <person name="Kwon J.H."/>
            <person name="Andleeb S."/>
            <person name="Burnham C.-A.D."/>
            <person name="Dantas G."/>
        </authorList>
    </citation>
    <scope>NUCLEOTIDE SEQUENCE [LARGE SCALE GENOMIC DNA]</scope>
    <source>
        <strain evidence="10 11">AS_373</strain>
    </source>
</reference>
<evidence type="ECO:0000256" key="1">
    <source>
        <dbReference type="ARBA" id="ARBA00004429"/>
    </source>
</evidence>